<comment type="caution">
    <text evidence="12">The sequence shown here is derived from an EMBL/GenBank/DDBJ whole genome shotgun (WGS) entry which is preliminary data.</text>
</comment>
<protein>
    <recommendedName>
        <fullName evidence="2">histidine kinase</fullName>
        <ecNumber evidence="2">2.7.13.3</ecNumber>
    </recommendedName>
</protein>
<evidence type="ECO:0000256" key="4">
    <source>
        <dbReference type="ARBA" id="ARBA00022679"/>
    </source>
</evidence>
<evidence type="ECO:0000256" key="7">
    <source>
        <dbReference type="ARBA" id="ARBA00022840"/>
    </source>
</evidence>
<evidence type="ECO:0000256" key="1">
    <source>
        <dbReference type="ARBA" id="ARBA00000085"/>
    </source>
</evidence>
<dbReference type="RefSeq" id="WP_142616765.1">
    <property type="nucleotide sequence ID" value="NZ_VIRM01000003.1"/>
</dbReference>
<evidence type="ECO:0000313" key="12">
    <source>
        <dbReference type="EMBL" id="TQS23581.1"/>
    </source>
</evidence>
<keyword evidence="8" id="KW-0902">Two-component regulatory system</keyword>
<keyword evidence="10" id="KW-0732">Signal</keyword>
<dbReference type="InterPro" id="IPR050482">
    <property type="entry name" value="Sensor_HK_TwoCompSys"/>
</dbReference>
<evidence type="ECO:0000256" key="2">
    <source>
        <dbReference type="ARBA" id="ARBA00012438"/>
    </source>
</evidence>
<keyword evidence="4" id="KW-0808">Transferase</keyword>
<organism evidence="12 13">
    <name type="scientific">Microbispora hainanensis</name>
    <dbReference type="NCBI Taxonomy" id="568844"/>
    <lineage>
        <taxon>Bacteria</taxon>
        <taxon>Bacillati</taxon>
        <taxon>Actinomycetota</taxon>
        <taxon>Actinomycetes</taxon>
        <taxon>Streptosporangiales</taxon>
        <taxon>Streptosporangiaceae</taxon>
        <taxon>Microbispora</taxon>
    </lineage>
</organism>
<reference evidence="12 13" key="1">
    <citation type="submission" date="2019-07" db="EMBL/GenBank/DDBJ databases">
        <title>Microbispora hainanensis DSM 45428.</title>
        <authorList>
            <person name="Thawai C."/>
        </authorList>
    </citation>
    <scope>NUCLEOTIDE SEQUENCE [LARGE SCALE GENOMIC DNA]</scope>
    <source>
        <strain evidence="12 13">DSM 45428</strain>
    </source>
</reference>
<feature type="compositionally biased region" description="Basic and acidic residues" evidence="9">
    <location>
        <begin position="45"/>
        <end position="58"/>
    </location>
</feature>
<evidence type="ECO:0000256" key="3">
    <source>
        <dbReference type="ARBA" id="ARBA00022553"/>
    </source>
</evidence>
<evidence type="ECO:0000313" key="13">
    <source>
        <dbReference type="Proteomes" id="UP000316541"/>
    </source>
</evidence>
<dbReference type="GO" id="GO:0000155">
    <property type="term" value="F:phosphorelay sensor kinase activity"/>
    <property type="evidence" value="ECO:0007669"/>
    <property type="project" value="InterPro"/>
</dbReference>
<evidence type="ECO:0000256" key="10">
    <source>
        <dbReference type="SAM" id="SignalP"/>
    </source>
</evidence>
<feature type="signal peptide" evidence="10">
    <location>
        <begin position="1"/>
        <end position="22"/>
    </location>
</feature>
<dbReference type="AlphaFoldDB" id="A0A544Z3V1"/>
<dbReference type="InterPro" id="IPR011712">
    <property type="entry name" value="Sig_transdc_His_kin_sub3_dim/P"/>
</dbReference>
<feature type="domain" description="Signal transduction histidine kinase subgroup 3 dimerisation and phosphoacceptor" evidence="11">
    <location>
        <begin position="87"/>
        <end position="151"/>
    </location>
</feature>
<comment type="catalytic activity">
    <reaction evidence="1">
        <text>ATP + protein L-histidine = ADP + protein N-phospho-L-histidine.</text>
        <dbReference type="EC" id="2.7.13.3"/>
    </reaction>
</comment>
<dbReference type="EMBL" id="VIRM01000003">
    <property type="protein sequence ID" value="TQS23581.1"/>
    <property type="molecule type" value="Genomic_DNA"/>
</dbReference>
<dbReference type="PANTHER" id="PTHR24421">
    <property type="entry name" value="NITRATE/NITRITE SENSOR PROTEIN NARX-RELATED"/>
    <property type="match status" value="1"/>
</dbReference>
<evidence type="ECO:0000256" key="8">
    <source>
        <dbReference type="ARBA" id="ARBA00023012"/>
    </source>
</evidence>
<dbReference type="InterPro" id="IPR036890">
    <property type="entry name" value="HATPase_C_sf"/>
</dbReference>
<evidence type="ECO:0000256" key="9">
    <source>
        <dbReference type="SAM" id="MobiDB-lite"/>
    </source>
</evidence>
<accession>A0A544Z3V1</accession>
<sequence>MMRLLALRAIHRWAASARGAMALLAAGLRGAPSAERRLGAVCRRRDGARGGRQARAESTDGAVGVRPGRPAHLSPTSLAAGADVVRERLRIASELHDLVAHDLSVITLGVGAGRVIMDKDPERARQTFREAEESGRRVLSDLRRLMGLLRMDGQRRGPQPGLGDLPRLLDDFRASGLAVSLTEVGARGSGPTLELSAYRIVEEALGGALWYGTARSATVTLRWLPALLEVVVHDDGLPRDRLVGTWERAALFGGSVAAHPLPGGFEVRVRLLRPA</sequence>
<dbReference type="Proteomes" id="UP000316541">
    <property type="component" value="Unassembled WGS sequence"/>
</dbReference>
<dbReference type="GO" id="GO:0005524">
    <property type="term" value="F:ATP binding"/>
    <property type="evidence" value="ECO:0007669"/>
    <property type="project" value="UniProtKB-KW"/>
</dbReference>
<feature type="region of interest" description="Disordered" evidence="9">
    <location>
        <begin position="45"/>
        <end position="70"/>
    </location>
</feature>
<evidence type="ECO:0000259" key="11">
    <source>
        <dbReference type="Pfam" id="PF07730"/>
    </source>
</evidence>
<dbReference type="GO" id="GO:0046983">
    <property type="term" value="F:protein dimerization activity"/>
    <property type="evidence" value="ECO:0007669"/>
    <property type="project" value="InterPro"/>
</dbReference>
<keyword evidence="3" id="KW-0597">Phosphoprotein</keyword>
<dbReference type="Gene3D" id="1.20.5.1930">
    <property type="match status" value="1"/>
</dbReference>
<dbReference type="GO" id="GO:0016020">
    <property type="term" value="C:membrane"/>
    <property type="evidence" value="ECO:0007669"/>
    <property type="project" value="InterPro"/>
</dbReference>
<evidence type="ECO:0000256" key="6">
    <source>
        <dbReference type="ARBA" id="ARBA00022777"/>
    </source>
</evidence>
<gene>
    <name evidence="12" type="ORF">FLX08_03780</name>
</gene>
<name>A0A544Z3V1_9ACTN</name>
<dbReference type="Gene3D" id="3.30.565.10">
    <property type="entry name" value="Histidine kinase-like ATPase, C-terminal domain"/>
    <property type="match status" value="1"/>
</dbReference>
<keyword evidence="6" id="KW-0418">Kinase</keyword>
<dbReference type="Pfam" id="PF07730">
    <property type="entry name" value="HisKA_3"/>
    <property type="match status" value="1"/>
</dbReference>
<proteinExistence type="predicted"/>
<dbReference type="EC" id="2.7.13.3" evidence="2"/>
<dbReference type="PANTHER" id="PTHR24421:SF10">
    <property type="entry name" value="NITRATE_NITRITE SENSOR PROTEIN NARQ"/>
    <property type="match status" value="1"/>
</dbReference>
<keyword evidence="5" id="KW-0547">Nucleotide-binding</keyword>
<feature type="chain" id="PRO_5038908658" description="histidine kinase" evidence="10">
    <location>
        <begin position="23"/>
        <end position="275"/>
    </location>
</feature>
<keyword evidence="7" id="KW-0067">ATP-binding</keyword>
<evidence type="ECO:0000256" key="5">
    <source>
        <dbReference type="ARBA" id="ARBA00022741"/>
    </source>
</evidence>